<evidence type="ECO:0000313" key="2">
    <source>
        <dbReference type="EMBL" id="KAF9308886.1"/>
    </source>
</evidence>
<evidence type="ECO:0000313" key="3">
    <source>
        <dbReference type="Proteomes" id="UP000696485"/>
    </source>
</evidence>
<name>A0A9P5VFW4_9FUNG</name>
<keyword evidence="3" id="KW-1185">Reference proteome</keyword>
<feature type="compositionally biased region" description="Polar residues" evidence="1">
    <location>
        <begin position="13"/>
        <end position="26"/>
    </location>
</feature>
<accession>A0A9P5VFW4</accession>
<feature type="region of interest" description="Disordered" evidence="1">
    <location>
        <begin position="1"/>
        <end position="33"/>
    </location>
</feature>
<sequence>MEKEIEKAMGRLTNETSQPRSRTTARIGTGPRGMIPGATYTIMNVEPGTLDRAFLDDLSDILTRWKSLTVEVPCRAEIFRVFSKMLLSNRLDPLS</sequence>
<reference evidence="2" key="1">
    <citation type="journal article" date="2020" name="Fungal Divers.">
        <title>Resolving the Mortierellaceae phylogeny through synthesis of multi-gene phylogenetics and phylogenomics.</title>
        <authorList>
            <person name="Vandepol N."/>
            <person name="Liber J."/>
            <person name="Desiro A."/>
            <person name="Na H."/>
            <person name="Kennedy M."/>
            <person name="Barry K."/>
            <person name="Grigoriev I.V."/>
            <person name="Miller A.N."/>
            <person name="O'Donnell K."/>
            <person name="Stajich J.E."/>
            <person name="Bonito G."/>
        </authorList>
    </citation>
    <scope>NUCLEOTIDE SEQUENCE</scope>
    <source>
        <strain evidence="2">NVP1</strain>
    </source>
</reference>
<feature type="non-terminal residue" evidence="2">
    <location>
        <position position="95"/>
    </location>
</feature>
<gene>
    <name evidence="2" type="ORF">BG006_005247</name>
</gene>
<dbReference type="EMBL" id="JAAAUY010002951">
    <property type="protein sequence ID" value="KAF9308886.1"/>
    <property type="molecule type" value="Genomic_DNA"/>
</dbReference>
<proteinExistence type="predicted"/>
<protein>
    <submittedName>
        <fullName evidence="2">Uncharacterized protein</fullName>
    </submittedName>
</protein>
<evidence type="ECO:0000256" key="1">
    <source>
        <dbReference type="SAM" id="MobiDB-lite"/>
    </source>
</evidence>
<dbReference type="AlphaFoldDB" id="A0A9P5VFW4"/>
<organism evidence="2 3">
    <name type="scientific">Podila minutissima</name>
    <dbReference type="NCBI Taxonomy" id="64525"/>
    <lineage>
        <taxon>Eukaryota</taxon>
        <taxon>Fungi</taxon>
        <taxon>Fungi incertae sedis</taxon>
        <taxon>Mucoromycota</taxon>
        <taxon>Mortierellomycotina</taxon>
        <taxon>Mortierellomycetes</taxon>
        <taxon>Mortierellales</taxon>
        <taxon>Mortierellaceae</taxon>
        <taxon>Podila</taxon>
    </lineage>
</organism>
<comment type="caution">
    <text evidence="2">The sequence shown here is derived from an EMBL/GenBank/DDBJ whole genome shotgun (WGS) entry which is preliminary data.</text>
</comment>
<dbReference type="Proteomes" id="UP000696485">
    <property type="component" value="Unassembled WGS sequence"/>
</dbReference>